<feature type="domain" description="Poly A polymerase head" evidence="10">
    <location>
        <begin position="19"/>
        <end position="130"/>
    </location>
</feature>
<keyword evidence="5" id="KW-0479">Metal-binding</keyword>
<comment type="caution">
    <text evidence="12">The sequence shown here is derived from an EMBL/GenBank/DDBJ whole genome shotgun (WGS) entry which is preliminary data.</text>
</comment>
<dbReference type="Pfam" id="PF12627">
    <property type="entry name" value="PolyA_pol_RNAbd"/>
    <property type="match status" value="1"/>
</dbReference>
<proteinExistence type="inferred from homology"/>
<keyword evidence="7" id="KW-0460">Magnesium</keyword>
<comment type="similarity">
    <text evidence="9">Belongs to the tRNA nucleotidyltransferase/poly(A) polymerase family.</text>
</comment>
<keyword evidence="3" id="KW-0819">tRNA processing</keyword>
<feature type="domain" description="tRNA nucleotidyltransferase/poly(A) polymerase RNA and SrmB- binding" evidence="11">
    <location>
        <begin position="155"/>
        <end position="216"/>
    </location>
</feature>
<keyword evidence="8 9" id="KW-0694">RNA-binding</keyword>
<evidence type="ECO:0000256" key="1">
    <source>
        <dbReference type="ARBA" id="ARBA00001946"/>
    </source>
</evidence>
<evidence type="ECO:0000256" key="6">
    <source>
        <dbReference type="ARBA" id="ARBA00022741"/>
    </source>
</evidence>
<dbReference type="EMBL" id="LZFO01000025">
    <property type="protein sequence ID" value="OFI05519.1"/>
    <property type="molecule type" value="Genomic_DNA"/>
</dbReference>
<keyword evidence="6" id="KW-0547">Nucleotide-binding</keyword>
<keyword evidence="13" id="KW-1185">Reference proteome</keyword>
<evidence type="ECO:0000256" key="9">
    <source>
        <dbReference type="RuleBase" id="RU003953"/>
    </source>
</evidence>
<dbReference type="SUPFAM" id="SSF81891">
    <property type="entry name" value="Poly A polymerase C-terminal region-like"/>
    <property type="match status" value="1"/>
</dbReference>
<evidence type="ECO:0000259" key="10">
    <source>
        <dbReference type="Pfam" id="PF01743"/>
    </source>
</evidence>
<reference evidence="12 13" key="1">
    <citation type="submission" date="2016-06" db="EMBL/GenBank/DDBJ databases">
        <title>Genome sequence of Clostridium acetireducens DSM 10703.</title>
        <authorList>
            <person name="Poehlein A."/>
            <person name="Fluechter S."/>
            <person name="Duerre P."/>
            <person name="Daniel R."/>
        </authorList>
    </citation>
    <scope>NUCLEOTIDE SEQUENCE [LARGE SCALE GENOMIC DNA]</scope>
    <source>
        <strain evidence="12 13">DSM 10703</strain>
    </source>
</reference>
<dbReference type="InterPro" id="IPR043519">
    <property type="entry name" value="NT_sf"/>
</dbReference>
<dbReference type="GO" id="GO:0000166">
    <property type="term" value="F:nucleotide binding"/>
    <property type="evidence" value="ECO:0007669"/>
    <property type="project" value="UniProtKB-KW"/>
</dbReference>
<organism evidence="12 13">
    <name type="scientific">Clostridium acetireducens DSM 10703</name>
    <dbReference type="NCBI Taxonomy" id="1121290"/>
    <lineage>
        <taxon>Bacteria</taxon>
        <taxon>Bacillati</taxon>
        <taxon>Bacillota</taxon>
        <taxon>Clostridia</taxon>
        <taxon>Eubacteriales</taxon>
        <taxon>Clostridiaceae</taxon>
        <taxon>Clostridium</taxon>
    </lineage>
</organism>
<accession>A0A1E8EXW7</accession>
<dbReference type="PATRIC" id="fig|1121290.3.peg.1667"/>
<evidence type="ECO:0000256" key="7">
    <source>
        <dbReference type="ARBA" id="ARBA00022842"/>
    </source>
</evidence>
<name>A0A1E8EXW7_9CLOT</name>
<sequence length="459" mass="54211">MKQIVEDLISLLIICRGEAYIVGGYIRDKLLNFKELPKDIDIVYKGDLNVYIDKLKSKGYNFFQLNKELGIYRIIVKDKIVDITKMKGNCIEEDLAKRDFTINSIAFKLMDNKIIDPFEGRKDIKTKTLRQVNENVIGEDPVRILRGIRFYIKYGLHFTKSTEETIFFQVQNISKCAKERVFSEFMNIIQCDNSGIAFDLLDKYNVLKNLLPYIDDLKCIGKCKYHIVDAFTHMNISYKYFKKIFKDRQKFMGFNIEFLNKNLGGFCLKDYTAFATFAHDIGKFKCYKNNNGKVSFYGHNISGAKIANNFCNYFKFPKKAVKLITTVIEAHMYPLGIFKNFNSNYKKHFYNFFYKYDRYVPYILIVSFCDVYATRSLLDPENELEKYKKFIKNLFKEYYIYRSILDKRILKGDEIKNVIEIESNKIGKVIDYINKIAYINGIKDKDNIISYIRSNKKYF</sequence>
<dbReference type="CDD" id="cd05398">
    <property type="entry name" value="NT_ClassII-CCAase"/>
    <property type="match status" value="1"/>
</dbReference>
<evidence type="ECO:0000256" key="8">
    <source>
        <dbReference type="ARBA" id="ARBA00022884"/>
    </source>
</evidence>
<evidence type="ECO:0000259" key="11">
    <source>
        <dbReference type="Pfam" id="PF12627"/>
    </source>
</evidence>
<dbReference type="AlphaFoldDB" id="A0A1E8EXW7"/>
<evidence type="ECO:0000313" key="13">
    <source>
        <dbReference type="Proteomes" id="UP000175744"/>
    </source>
</evidence>
<protein>
    <submittedName>
        <fullName evidence="12">Multifunctional CCA protein</fullName>
    </submittedName>
</protein>
<keyword evidence="2 9" id="KW-0808">Transferase</keyword>
<dbReference type="Pfam" id="PF01743">
    <property type="entry name" value="PolyA_pol"/>
    <property type="match status" value="1"/>
</dbReference>
<evidence type="ECO:0000256" key="3">
    <source>
        <dbReference type="ARBA" id="ARBA00022694"/>
    </source>
</evidence>
<dbReference type="InterPro" id="IPR050124">
    <property type="entry name" value="tRNA_CCA-adding_enzyme"/>
</dbReference>
<evidence type="ECO:0000256" key="5">
    <source>
        <dbReference type="ARBA" id="ARBA00022723"/>
    </source>
</evidence>
<dbReference type="STRING" id="1121290.CLAOCE_16770"/>
<evidence type="ECO:0000256" key="2">
    <source>
        <dbReference type="ARBA" id="ARBA00022679"/>
    </source>
</evidence>
<evidence type="ECO:0000313" key="12">
    <source>
        <dbReference type="EMBL" id="OFI05519.1"/>
    </source>
</evidence>
<dbReference type="GO" id="GO:0046872">
    <property type="term" value="F:metal ion binding"/>
    <property type="evidence" value="ECO:0007669"/>
    <property type="project" value="UniProtKB-KW"/>
</dbReference>
<dbReference type="PANTHER" id="PTHR47545">
    <property type="entry name" value="MULTIFUNCTIONAL CCA PROTEIN"/>
    <property type="match status" value="1"/>
</dbReference>
<dbReference type="GO" id="GO:0008033">
    <property type="term" value="P:tRNA processing"/>
    <property type="evidence" value="ECO:0007669"/>
    <property type="project" value="UniProtKB-KW"/>
</dbReference>
<dbReference type="SUPFAM" id="SSF81301">
    <property type="entry name" value="Nucleotidyltransferase"/>
    <property type="match status" value="1"/>
</dbReference>
<dbReference type="InterPro" id="IPR002646">
    <property type="entry name" value="PolA_pol_head_dom"/>
</dbReference>
<dbReference type="Proteomes" id="UP000175744">
    <property type="component" value="Unassembled WGS sequence"/>
</dbReference>
<dbReference type="InterPro" id="IPR003607">
    <property type="entry name" value="HD/PDEase_dom"/>
</dbReference>
<evidence type="ECO:0000256" key="4">
    <source>
        <dbReference type="ARBA" id="ARBA00022695"/>
    </source>
</evidence>
<dbReference type="GO" id="GO:0016779">
    <property type="term" value="F:nucleotidyltransferase activity"/>
    <property type="evidence" value="ECO:0007669"/>
    <property type="project" value="UniProtKB-KW"/>
</dbReference>
<dbReference type="InterPro" id="IPR032828">
    <property type="entry name" value="PolyA_RNA-bd"/>
</dbReference>
<comment type="cofactor">
    <cofactor evidence="1">
        <name>Mg(2+)</name>
        <dbReference type="ChEBI" id="CHEBI:18420"/>
    </cofactor>
</comment>
<dbReference type="OrthoDB" id="9805698at2"/>
<keyword evidence="4" id="KW-0548">Nucleotidyltransferase</keyword>
<gene>
    <name evidence="12" type="primary">cca_2</name>
    <name evidence="12" type="ORF">CLOACE_16770</name>
</gene>
<dbReference type="RefSeq" id="WP_070110645.1">
    <property type="nucleotide sequence ID" value="NZ_LZFO01000025.1"/>
</dbReference>
<dbReference type="CDD" id="cd00077">
    <property type="entry name" value="HDc"/>
    <property type="match status" value="1"/>
</dbReference>
<dbReference type="Gene3D" id="1.10.3090.10">
    <property type="entry name" value="cca-adding enzyme, domain 2"/>
    <property type="match status" value="1"/>
</dbReference>
<dbReference type="Gene3D" id="3.30.460.10">
    <property type="entry name" value="Beta Polymerase, domain 2"/>
    <property type="match status" value="1"/>
</dbReference>
<dbReference type="GO" id="GO:0003723">
    <property type="term" value="F:RNA binding"/>
    <property type="evidence" value="ECO:0007669"/>
    <property type="project" value="UniProtKB-KW"/>
</dbReference>